<dbReference type="Proteomes" id="UP001266305">
    <property type="component" value="Unassembled WGS sequence"/>
</dbReference>
<feature type="region of interest" description="Disordered" evidence="1">
    <location>
        <begin position="254"/>
        <end position="331"/>
    </location>
</feature>
<sequence>MQSRASSTADHSQTHTRSLTTRGLRSTTETPHGIRGRRLAPDDTHTPCGGARGSAGDSRSWPTGPLRHKPLVHRAGSDPGRGRRPARTDKIDSPWPTGPPRIREGTSGTTGKHLHGTKPPHTKAILTPFPAWDADWPSAPPRSPLTGPGPPPPWVPKRNRQHPQHQAHMPGISIPSTTRSWLRDQHTPRSGDSRVPTQPKPDGKPHHRRERLARTVWSQQREIVATATGAHSRECTCKQTGAHPRRFLLTTRVGHRRTARVAAPRSRDSQADTREVKNTGPSQRLNREQDRLARSTVDRTPPHASRPDLQRRFARGQRIPDNPVVQNHNSQ</sequence>
<protein>
    <submittedName>
        <fullName evidence="2">Uncharacterized protein</fullName>
    </submittedName>
</protein>
<feature type="compositionally biased region" description="Low complexity" evidence="1">
    <location>
        <begin position="15"/>
        <end position="30"/>
    </location>
</feature>
<feature type="compositionally biased region" description="Basic and acidic residues" evidence="1">
    <location>
        <begin position="285"/>
        <end position="311"/>
    </location>
</feature>
<feature type="compositionally biased region" description="Polar residues" evidence="1">
    <location>
        <begin position="1"/>
        <end position="11"/>
    </location>
</feature>
<gene>
    <name evidence="2" type="ORF">P7K49_013156</name>
</gene>
<evidence type="ECO:0000256" key="1">
    <source>
        <dbReference type="SAM" id="MobiDB-lite"/>
    </source>
</evidence>
<feature type="compositionally biased region" description="Pro residues" evidence="1">
    <location>
        <begin position="138"/>
        <end position="155"/>
    </location>
</feature>
<dbReference type="EMBL" id="JASSZA010000006">
    <property type="protein sequence ID" value="KAK2107991.1"/>
    <property type="molecule type" value="Genomic_DNA"/>
</dbReference>
<feature type="region of interest" description="Disordered" evidence="1">
    <location>
        <begin position="1"/>
        <end position="217"/>
    </location>
</feature>
<evidence type="ECO:0000313" key="3">
    <source>
        <dbReference type="Proteomes" id="UP001266305"/>
    </source>
</evidence>
<reference evidence="2 3" key="1">
    <citation type="submission" date="2023-05" db="EMBL/GenBank/DDBJ databases">
        <title>B98-5 Cell Line De Novo Hybrid Assembly: An Optical Mapping Approach.</title>
        <authorList>
            <person name="Kananen K."/>
            <person name="Auerbach J.A."/>
            <person name="Kautto E."/>
            <person name="Blachly J.S."/>
        </authorList>
    </citation>
    <scope>NUCLEOTIDE SEQUENCE [LARGE SCALE GENOMIC DNA]</scope>
    <source>
        <strain evidence="2">B95-8</strain>
        <tissue evidence="2">Cell line</tissue>
    </source>
</reference>
<accession>A0ABQ9VFP3</accession>
<feature type="compositionally biased region" description="Basic residues" evidence="1">
    <location>
        <begin position="112"/>
        <end position="121"/>
    </location>
</feature>
<evidence type="ECO:0000313" key="2">
    <source>
        <dbReference type="EMBL" id="KAK2107991.1"/>
    </source>
</evidence>
<name>A0ABQ9VFP3_SAGOE</name>
<keyword evidence="3" id="KW-1185">Reference proteome</keyword>
<feature type="compositionally biased region" description="Low complexity" evidence="1">
    <location>
        <begin position="128"/>
        <end position="137"/>
    </location>
</feature>
<feature type="compositionally biased region" description="Basic and acidic residues" evidence="1">
    <location>
        <begin position="181"/>
        <end position="192"/>
    </location>
</feature>
<feature type="compositionally biased region" description="Basic and acidic residues" evidence="1">
    <location>
        <begin position="265"/>
        <end position="277"/>
    </location>
</feature>
<organism evidence="2 3">
    <name type="scientific">Saguinus oedipus</name>
    <name type="common">Cotton-top tamarin</name>
    <name type="synonym">Oedipomidas oedipus</name>
    <dbReference type="NCBI Taxonomy" id="9490"/>
    <lineage>
        <taxon>Eukaryota</taxon>
        <taxon>Metazoa</taxon>
        <taxon>Chordata</taxon>
        <taxon>Craniata</taxon>
        <taxon>Vertebrata</taxon>
        <taxon>Euteleostomi</taxon>
        <taxon>Mammalia</taxon>
        <taxon>Eutheria</taxon>
        <taxon>Euarchontoglires</taxon>
        <taxon>Primates</taxon>
        <taxon>Haplorrhini</taxon>
        <taxon>Platyrrhini</taxon>
        <taxon>Cebidae</taxon>
        <taxon>Callitrichinae</taxon>
        <taxon>Saguinus</taxon>
    </lineage>
</organism>
<proteinExistence type="predicted"/>
<comment type="caution">
    <text evidence="2">The sequence shown here is derived from an EMBL/GenBank/DDBJ whole genome shotgun (WGS) entry which is preliminary data.</text>
</comment>